<dbReference type="EMBL" id="JACHGN010000016">
    <property type="protein sequence ID" value="MBB5137140.1"/>
    <property type="molecule type" value="Genomic_DNA"/>
</dbReference>
<name>A0A840PHX3_9ACTN</name>
<sequence length="94" mass="9328">MATTGTAKGTAAETTPGTGTSGSRGTTNPGNRASGAPPPAPGARRRPGSRPRAPLRCSRPGPASLPWSQGGGPAPIQEGPSSSRERFSQLIGPL</sequence>
<comment type="caution">
    <text evidence="2">The sequence shown here is derived from an EMBL/GenBank/DDBJ whole genome shotgun (WGS) entry which is preliminary data.</text>
</comment>
<feature type="compositionally biased region" description="Low complexity" evidence="1">
    <location>
        <begin position="1"/>
        <end position="35"/>
    </location>
</feature>
<reference evidence="2 3" key="1">
    <citation type="submission" date="2020-08" db="EMBL/GenBank/DDBJ databases">
        <title>Genomic Encyclopedia of Type Strains, Phase IV (KMG-IV): sequencing the most valuable type-strain genomes for metagenomic binning, comparative biology and taxonomic classification.</title>
        <authorList>
            <person name="Goeker M."/>
        </authorList>
    </citation>
    <scope>NUCLEOTIDE SEQUENCE [LARGE SCALE GENOMIC DNA]</scope>
    <source>
        <strain evidence="2 3">DSM 45615</strain>
    </source>
</reference>
<evidence type="ECO:0000313" key="2">
    <source>
        <dbReference type="EMBL" id="MBB5137140.1"/>
    </source>
</evidence>
<organism evidence="2 3">
    <name type="scientific">Thermocatellispora tengchongensis</name>
    <dbReference type="NCBI Taxonomy" id="1073253"/>
    <lineage>
        <taxon>Bacteria</taxon>
        <taxon>Bacillati</taxon>
        <taxon>Actinomycetota</taxon>
        <taxon>Actinomycetes</taxon>
        <taxon>Streptosporangiales</taxon>
        <taxon>Streptosporangiaceae</taxon>
        <taxon>Thermocatellispora</taxon>
    </lineage>
</organism>
<feature type="region of interest" description="Disordered" evidence="1">
    <location>
        <begin position="1"/>
        <end position="94"/>
    </location>
</feature>
<protein>
    <submittedName>
        <fullName evidence="2">Uncharacterized protein</fullName>
    </submittedName>
</protein>
<proteinExistence type="predicted"/>
<gene>
    <name evidence="2" type="ORF">HNP84_006892</name>
</gene>
<keyword evidence="3" id="KW-1185">Reference proteome</keyword>
<evidence type="ECO:0000313" key="3">
    <source>
        <dbReference type="Proteomes" id="UP000578449"/>
    </source>
</evidence>
<dbReference type="Proteomes" id="UP000578449">
    <property type="component" value="Unassembled WGS sequence"/>
</dbReference>
<dbReference type="AlphaFoldDB" id="A0A840PHX3"/>
<evidence type="ECO:0000256" key="1">
    <source>
        <dbReference type="SAM" id="MobiDB-lite"/>
    </source>
</evidence>
<accession>A0A840PHX3</accession>